<dbReference type="SUPFAM" id="SSF49785">
    <property type="entry name" value="Galactose-binding domain-like"/>
    <property type="match status" value="7"/>
</dbReference>
<evidence type="ECO:0000259" key="3">
    <source>
        <dbReference type="PROSITE" id="PS51175"/>
    </source>
</evidence>
<feature type="compositionally biased region" description="Polar residues" evidence="1">
    <location>
        <begin position="2800"/>
        <end position="2820"/>
    </location>
</feature>
<feature type="domain" description="CBM6" evidence="3">
    <location>
        <begin position="2963"/>
        <end position="3092"/>
    </location>
</feature>
<reference evidence="4 5" key="1">
    <citation type="journal article" date="2021" name="Sci. Rep.">
        <title>The genome of the diatom Chaetoceros tenuissimus carries an ancient integrated fragment of an extant virus.</title>
        <authorList>
            <person name="Hongo Y."/>
            <person name="Kimura K."/>
            <person name="Takaki Y."/>
            <person name="Yoshida Y."/>
            <person name="Baba S."/>
            <person name="Kobayashi G."/>
            <person name="Nagasaki K."/>
            <person name="Hano T."/>
            <person name="Tomaru Y."/>
        </authorList>
    </citation>
    <scope>NUCLEOTIDE SEQUENCE [LARGE SCALE GENOMIC DNA]</scope>
    <source>
        <strain evidence="4 5">NIES-3715</strain>
    </source>
</reference>
<dbReference type="SUPFAM" id="SSF53649">
    <property type="entry name" value="Alkaline phosphatase-like"/>
    <property type="match status" value="1"/>
</dbReference>
<feature type="region of interest" description="Disordered" evidence="1">
    <location>
        <begin position="2104"/>
        <end position="2216"/>
    </location>
</feature>
<feature type="domain" description="CBM6" evidence="3">
    <location>
        <begin position="1977"/>
        <end position="2100"/>
    </location>
</feature>
<gene>
    <name evidence="4" type="ORF">CTEN210_01124</name>
</gene>
<dbReference type="GO" id="GO:0030246">
    <property type="term" value="F:carbohydrate binding"/>
    <property type="evidence" value="ECO:0007669"/>
    <property type="project" value="InterPro"/>
</dbReference>
<dbReference type="Pfam" id="PF03422">
    <property type="entry name" value="CBM_6"/>
    <property type="match status" value="2"/>
</dbReference>
<feature type="domain" description="CBM6" evidence="3">
    <location>
        <begin position="2822"/>
        <end position="2951"/>
    </location>
</feature>
<proteinExistence type="predicted"/>
<evidence type="ECO:0000256" key="2">
    <source>
        <dbReference type="SAM" id="SignalP"/>
    </source>
</evidence>
<feature type="region of interest" description="Disordered" evidence="1">
    <location>
        <begin position="2667"/>
        <end position="2821"/>
    </location>
</feature>
<dbReference type="InterPro" id="IPR017850">
    <property type="entry name" value="Alkaline_phosphatase_core_sf"/>
</dbReference>
<dbReference type="InterPro" id="IPR014917">
    <property type="entry name" value="DUF1800"/>
</dbReference>
<dbReference type="Pfam" id="PF08811">
    <property type="entry name" value="DUF1800"/>
    <property type="match status" value="2"/>
</dbReference>
<feature type="compositionally biased region" description="Polar residues" evidence="1">
    <location>
        <begin position="2668"/>
        <end position="2687"/>
    </location>
</feature>
<feature type="compositionally biased region" description="Low complexity" evidence="1">
    <location>
        <begin position="2175"/>
        <end position="2188"/>
    </location>
</feature>
<dbReference type="Gene3D" id="2.60.120.260">
    <property type="entry name" value="Galactose-binding domain-like"/>
    <property type="match status" value="7"/>
</dbReference>
<dbReference type="EMBL" id="BLLK01000020">
    <property type="protein sequence ID" value="GFH44650.1"/>
    <property type="molecule type" value="Genomic_DNA"/>
</dbReference>
<feature type="compositionally biased region" description="Low complexity" evidence="1">
    <location>
        <begin position="2104"/>
        <end position="2123"/>
    </location>
</feature>
<feature type="domain" description="CBM6" evidence="3">
    <location>
        <begin position="2217"/>
        <end position="2346"/>
    </location>
</feature>
<evidence type="ECO:0000256" key="1">
    <source>
        <dbReference type="SAM" id="MobiDB-lite"/>
    </source>
</evidence>
<comment type="caution">
    <text evidence="4">The sequence shown here is derived from an EMBL/GenBank/DDBJ whole genome shotgun (WGS) entry which is preliminary data.</text>
</comment>
<feature type="compositionally biased region" description="Low complexity" evidence="1">
    <location>
        <begin position="2637"/>
        <end position="2650"/>
    </location>
</feature>
<dbReference type="InterPro" id="IPR010869">
    <property type="entry name" value="DUF1501"/>
</dbReference>
<dbReference type="InterPro" id="IPR005084">
    <property type="entry name" value="CBM6"/>
</dbReference>
<dbReference type="Pfam" id="PF07394">
    <property type="entry name" value="DUF1501"/>
    <property type="match status" value="1"/>
</dbReference>
<dbReference type="PANTHER" id="PTHR43737">
    <property type="entry name" value="BLL7424 PROTEIN"/>
    <property type="match status" value="1"/>
</dbReference>
<feature type="domain" description="CBM6" evidence="3">
    <location>
        <begin position="2358"/>
        <end position="2487"/>
    </location>
</feature>
<protein>
    <recommendedName>
        <fullName evidence="3">CBM6 domain-containing protein</fullName>
    </recommendedName>
</protein>
<feature type="chain" id="PRO_5042128908" description="CBM6 domain-containing protein" evidence="2">
    <location>
        <begin position="27"/>
        <end position="3235"/>
    </location>
</feature>
<feature type="compositionally biased region" description="Low complexity" evidence="1">
    <location>
        <begin position="2778"/>
        <end position="2792"/>
    </location>
</feature>
<dbReference type="Pfam" id="PF18099">
    <property type="entry name" value="CBM_35_2"/>
    <property type="match status" value="1"/>
</dbReference>
<feature type="compositionally biased region" description="Low complexity" evidence="1">
    <location>
        <begin position="2688"/>
        <end position="2714"/>
    </location>
</feature>
<dbReference type="Proteomes" id="UP001054902">
    <property type="component" value="Unassembled WGS sequence"/>
</dbReference>
<feature type="compositionally biased region" description="Polar residues" evidence="1">
    <location>
        <begin position="2715"/>
        <end position="2772"/>
    </location>
</feature>
<dbReference type="InterPro" id="IPR008979">
    <property type="entry name" value="Galactose-bd-like_sf"/>
</dbReference>
<evidence type="ECO:0000313" key="4">
    <source>
        <dbReference type="EMBL" id="GFH44650.1"/>
    </source>
</evidence>
<feature type="compositionally biased region" description="Polar residues" evidence="1">
    <location>
        <begin position="2195"/>
        <end position="2215"/>
    </location>
</feature>
<feature type="domain" description="CBM6" evidence="3">
    <location>
        <begin position="3105"/>
        <end position="3233"/>
    </location>
</feature>
<name>A0AAD3CGE5_9STRA</name>
<feature type="compositionally biased region" description="Polar residues" evidence="1">
    <location>
        <begin position="2124"/>
        <end position="2174"/>
    </location>
</feature>
<accession>A0AAD3CGE5</accession>
<feature type="signal peptide" evidence="2">
    <location>
        <begin position="1"/>
        <end position="26"/>
    </location>
</feature>
<dbReference type="PANTHER" id="PTHR43737:SF1">
    <property type="entry name" value="DUF1501 DOMAIN-CONTAINING PROTEIN"/>
    <property type="match status" value="1"/>
</dbReference>
<feature type="region of interest" description="Disordered" evidence="1">
    <location>
        <begin position="2633"/>
        <end position="2654"/>
    </location>
</feature>
<keyword evidence="5" id="KW-1185">Reference proteome</keyword>
<organism evidence="4 5">
    <name type="scientific">Chaetoceros tenuissimus</name>
    <dbReference type="NCBI Taxonomy" id="426638"/>
    <lineage>
        <taxon>Eukaryota</taxon>
        <taxon>Sar</taxon>
        <taxon>Stramenopiles</taxon>
        <taxon>Ochrophyta</taxon>
        <taxon>Bacillariophyta</taxon>
        <taxon>Coscinodiscophyceae</taxon>
        <taxon>Chaetocerotophycidae</taxon>
        <taxon>Chaetocerotales</taxon>
        <taxon>Chaetocerotaceae</taxon>
        <taxon>Chaetoceros</taxon>
    </lineage>
</organism>
<feature type="domain" description="CBM6" evidence="3">
    <location>
        <begin position="2500"/>
        <end position="2628"/>
    </location>
</feature>
<dbReference type="InterPro" id="IPR041342">
    <property type="entry name" value="CBM35"/>
</dbReference>
<evidence type="ECO:0000313" key="5">
    <source>
        <dbReference type="Proteomes" id="UP001054902"/>
    </source>
</evidence>
<sequence length="3235" mass="350433">MKVSKLSFAAFLFSAGASFFSQGVAGQSSTSYICPQGDLGSVTAIDTSPSNGAISIETTSAGHLCVLAVRDTSASSASDHITKPVARGYDGHSWEISAGFLSDLLPKPTCSGTTCTIEGLPSLGPNETYILTSYFHSGFGEKAEAVRFLEQATFGPTREGIDKVISYGEDRFKKWVEHQINEVPMTSHREYFRRRTVPRQEFSFYAAAPGPKTACERESSWRMYALSDRDGIRSSQSRVSKYMYIKLINGRYVWFVEGIARTTTSYLPDHIESDGTFIEKFELYPTLYNLFYKYSQMKACVGCPVYAIKTTSDGIDRGYVANPKIDLTGIINDPNLVPHTIVDLPPILGQQGSAMIAIDQDEFLDSPYFSQYNKKNDEFYLNDASSVDSSQCANHPNVWIAGYNTPTKLVIQDGTNSILDKNHPDEEFPPLFGRALNEETGEYVYLMFDPKMVLHNNTVDNPMVDGGGYREYETRGYYNCANAPRNFMNEDGCKLSFSEYACKTGEDGWTGTLKNPHKKGVVVCGSVGEVANDLTFGTANAFDLKTESTKKINKDIYLFNEFTEYKNTVWTTLALFDEGQLRQRVAYALYQIIPIGTPDTSASPSAEIWLQYYDIFVRNAFGNYFDVLKQIAFTDVMADWLDYYDNMSLQFNIDKCDLDVKTLEQCENTHPDENFAREIMQLFSVGLWQLNMDGTKKYDDSVPPQPLHAYDSSDIMNMARAWTGLSRAYRHRGNAESAKWGPRVDAMHIEDKFRDIYPKADILGGYIGDRYPLCSELPMKHHLKKGATYRLNGGFANPEMSKDRDEWEGNETLLRLEVTPDSPLYAKLCVAQNGVCTWPGKVVLSEDLDYSTSEAKNGEEYLVDTIRTIRIVLPDQKYLHFEYIRQACVEHFFLGSDAKKIIRGDIGTDNIVDESVCADPRREIATESCCESNWETSSNAADQYSSRFCFYQGERMSYESAVQRCAANNKQQCTPRRHGGGLCNFDLNRDLWYSWTTSSCMTRAKISFDSGLIGRVDYPDADYAGHRNVAKIVNENQKNFVKVAWITNPILPTSAAECNIISSCYSISDGCICDTSVVEAPVFSKSSEILSSSAIFSSLFTASYNDAGSISLGNCGIEGVLVYTTSNSDSCDSFSTETFFGFEDHHGIQRYLKNTLSTVTIVGIEDATFRNIPHFIDMVDSILMFEICIMKLMPRFGISNPSPGFVKRVASAYVKGEYLGIGSGKYGDLGALISAVLLDTESRSTTLDADPSHGQLREPIIKVTSLLRSMDVHYTSPEGWRKFRRISNIGQSPYGAPSVFSFFLPEYAPSGAIEKAKLVAPESMVMTGKQVTTLLDGLFTTVKMGLVSCYSGFGDTMGACPIEEGNTDDGQGYLTYTIPSGASMDEALDDLALLLTGGKLSMTNRGIIRSVMNQYYTSDKNKATRIAQQLLLATPEFHTWGSIHSNSGVQRQIEGYTQPPSHSYKSVVFFFMGGGADSYNMIVPTGGCSHKDMYAEYSNARGPLALAKDTLLPITDNSGTQRCSQFGIHPSFKTLQELYNSGDANFYMNVGILSEPMTKTDDWITKSKIRLFAHNHMTREQLALDPHDVNPGTGVGGRLLDVLKRNGYQTSGNTVDGSSLLNVGDSYYSNPTSTISAGGISLIDTVSSLPPNEMMNLVKQLNGDGDDSNSLLGDTWSQRLSQSLHEYETALEIDEAIQSGVFNMNGYPNKDALDKQFLSVAQYMKSRHMRKVDREVYVVGQGSYDMHGGLETLAGQFLQANNALANFVKELKDQGLWEDTVIVMGSDFGRSISPNSNGGSDHAWGGNYWTLGGGLNGGKILGEYPEHLSEKSDYWVRRGRLIPTTPWDSIWNGIAEWMGVQGDRDLQFVLPNRINFDKCSKMFRGHDLFLDVPYSPCIDDYDGDGVEDSIDRCNDTEYWNGETVNSSGCQDNQPIAPIQAPISAPSTPTTPIQAPISVPTTQTPVSNPVSAPVGSTVEYEAEYATWDTSSQIGTSNTGFTGEGYVNMGGNGSWVEWPTVASRSGTCTLIFRYATTDQRQAMITIDGNNAGIVEFEAAGTTWTEYGEDSLVVVDCPSITMTIRLQAITSNGGPNVDSIKVIFAESTSEPSSPSVTTSSPTNSPSMNQSVSPTAIVTNSPTVSKSAQPSNKPTIQKSELPSQSPVAITSEPSANTNSPTTSPVASPTSSPSSPPSIAQVTSAPTTGSAPTGGVSSVPYTFREAEDPSNIISGDAVVSSTNQGYTGSGWVDMGGNGSFVEFTNVNFGGGGSCQLKFRYALKKRQAPIKPCMVSINGVDAGYMTFRATGPGGEYYGYDEVVTTCPSGVFNVRLTGISDYGAPNLDNLAVSPLGVSPLDVAATVYEAEDPVNDIHNGVVKTSYTGYTGSGSVSMATELGTYLEFKNVNFGSGGSCKIDFRYSLPKQSDSIRTCKVEIDGNEVGIVNFSESGPSYNEYTSEMMFIDCPSGVGNVRITSLSSSGGANIDHMLVASVGASPLDIPLTEVYEAEADGNIFFDTAFSDVFAGYGGSGFVGLSNQYSWLEFTGVDFKNGGSCKLEVRYTLKQSSSSPRPCGVSINGEEVGVLRFDGTGPVWGTWGTDMLVFDCPAGLWNVRVTALSTFRGPNIDSMLLSSLGVAGENPSSGSPSSEPTFSPVTLDSFMPSSRPVVELSNAPTESVTIPPTISLTSIPTSRPSMEVSSKPSSSPSNTSSVKPSSKPTLQNSEYPSQTTTNAPSISLSEKPSNKPTRNMSDMPSLSPTSFPTETLSSKPSAQPSIKKSDLPSQSPVSSPTSSPSSPSSPPSIAQVTSAPTTGSAPTGGVSSVPYTFREAEDPSNIISGDAVVSSTNQGYTGSGWVDMGGNGSFVEFTNVNFGGGGSCQLKFRYALKKRQAPIKPCMVSINGVDAGYMTFRATGPGGEYYGYDEVVTTCPSGVFNVRLTGISDYGAPNLDNLAVSPLGVSPLDVAATVYEAEDPVNDIHNGVVKTSYTGYTGSGSVSMATGLGTYLEFKNVNFGSGGSCKIDFRYSLPKQSDSVRTCKVEIDGNEVGIVNFSESGPSYNEYTSEMMFIDCPSGVGNVRITSLSSSGGANIDHMLVASVGASPLDIPLTEVYEAEADGNIFFDTAFSDVFAGYGGSGFVGLSNQYSWLEFTGVDFKNGGSCKLEVRYTLKQSKSSPRPCGVSINGEEVGVLRFDGTGPVWGAWGTDMLVFDCPAGGGNVRVTALSTFRGPNIDSMKLSSV</sequence>
<dbReference type="PROSITE" id="PS51175">
    <property type="entry name" value="CBM6"/>
    <property type="match status" value="7"/>
</dbReference>
<keyword evidence="2" id="KW-0732">Signal</keyword>